<reference evidence="2 3" key="1">
    <citation type="submission" date="2019-07" db="EMBL/GenBank/DDBJ databases">
        <title>Genomic Encyclopedia of Archaeal and Bacterial Type Strains, Phase II (KMG-II): from individual species to whole genera.</title>
        <authorList>
            <person name="Goeker M."/>
        </authorList>
    </citation>
    <scope>NUCLEOTIDE SEQUENCE [LARGE SCALE GENOMIC DNA]</scope>
    <source>
        <strain evidence="2 3">ATCC BAA-1139</strain>
    </source>
</reference>
<dbReference type="AlphaFoldDB" id="A0A562VH95"/>
<evidence type="ECO:0000313" key="2">
    <source>
        <dbReference type="EMBL" id="TWJ17323.1"/>
    </source>
</evidence>
<proteinExistence type="predicted"/>
<feature type="chain" id="PRO_5021814042" evidence="1">
    <location>
        <begin position="25"/>
        <end position="411"/>
    </location>
</feature>
<protein>
    <submittedName>
        <fullName evidence="2">Uncharacterized protein (PEP-CTERM system associated)</fullName>
    </submittedName>
</protein>
<dbReference type="InterPro" id="IPR017467">
    <property type="entry name" value="CHP03016_PEP-CTERM"/>
</dbReference>
<dbReference type="EMBL" id="VLLN01000022">
    <property type="protein sequence ID" value="TWJ17323.1"/>
    <property type="molecule type" value="Genomic_DNA"/>
</dbReference>
<gene>
    <name evidence="2" type="ORF">JN12_03099</name>
</gene>
<organism evidence="2 3">
    <name type="scientific">Geobacter argillaceus</name>
    <dbReference type="NCBI Taxonomy" id="345631"/>
    <lineage>
        <taxon>Bacteria</taxon>
        <taxon>Pseudomonadati</taxon>
        <taxon>Thermodesulfobacteriota</taxon>
        <taxon>Desulfuromonadia</taxon>
        <taxon>Geobacterales</taxon>
        <taxon>Geobacteraceae</taxon>
        <taxon>Geobacter</taxon>
    </lineage>
</organism>
<keyword evidence="1" id="KW-0732">Signal</keyword>
<evidence type="ECO:0000313" key="3">
    <source>
        <dbReference type="Proteomes" id="UP000319449"/>
    </source>
</evidence>
<dbReference type="Proteomes" id="UP000319449">
    <property type="component" value="Unassembled WGS sequence"/>
</dbReference>
<accession>A0A562VH95</accession>
<name>A0A562VH95_9BACT</name>
<feature type="signal peptide" evidence="1">
    <location>
        <begin position="1"/>
        <end position="24"/>
    </location>
</feature>
<keyword evidence="3" id="KW-1185">Reference proteome</keyword>
<dbReference type="SUPFAM" id="SSF56935">
    <property type="entry name" value="Porins"/>
    <property type="match status" value="1"/>
</dbReference>
<dbReference type="NCBIfam" id="TIGR03016">
    <property type="entry name" value="pepcterm_hypo_1"/>
    <property type="match status" value="1"/>
</dbReference>
<dbReference type="OrthoDB" id="5405095at2"/>
<sequence>MLVKNSFLPVVWAAFLVAVPNVHCAEYEVSPSIAVTQEYTDNLFETPTNRVTESITRIQPGLSILYKAPLWDWQSSYNFDYRIYDRGKKGDETTHALAANGSIRLIEELLFLDVSDTYSRVSLDATRDTSRESLFVNQTDRNVATISPHLILRPATGVSIRTGYRYINTWYRDPAASPKQDHVAFIDTSYEITPKLSVSASYEFTREIADQYEFNRQVASAGPSYEYAEKSFIFVRGGASIIKYDARPSTIGPYWSAGLTHTFDTVIATLSTGVSYTDDPLGNAFQEEYYTVSLKKQLRERASVELTGDYTQFTNTVTDIAQNKRYSGAIKGTYEIIHNLQGNLGLTYVRYHDLLRDGFTDKYFVDSGLSYTFGKGWSTRAAYSYLDYSSQQIATDNKWVNRVIIELKKTF</sequence>
<evidence type="ECO:0000256" key="1">
    <source>
        <dbReference type="SAM" id="SignalP"/>
    </source>
</evidence>
<comment type="caution">
    <text evidence="2">The sequence shown here is derived from an EMBL/GenBank/DDBJ whole genome shotgun (WGS) entry which is preliminary data.</text>
</comment>
<dbReference type="RefSeq" id="WP_145024387.1">
    <property type="nucleotide sequence ID" value="NZ_VLLN01000022.1"/>
</dbReference>